<dbReference type="STRING" id="663278.Ethha_0264"/>
<evidence type="ECO:0000259" key="4">
    <source>
        <dbReference type="PROSITE" id="PS50893"/>
    </source>
</evidence>
<dbReference type="SUPFAM" id="SSF52540">
    <property type="entry name" value="P-loop containing nucleoside triphosphate hydrolases"/>
    <property type="match status" value="1"/>
</dbReference>
<dbReference type="InterPro" id="IPR027417">
    <property type="entry name" value="P-loop_NTPase"/>
</dbReference>
<dbReference type="GO" id="GO:0005524">
    <property type="term" value="F:ATP binding"/>
    <property type="evidence" value="ECO:0007669"/>
    <property type="project" value="UniProtKB-KW"/>
</dbReference>
<dbReference type="PANTHER" id="PTHR24220">
    <property type="entry name" value="IMPORT ATP-BINDING PROTEIN"/>
    <property type="match status" value="1"/>
</dbReference>
<keyword evidence="2" id="KW-0547">Nucleotide-binding</keyword>
<proteinExistence type="predicted"/>
<keyword evidence="6" id="KW-1185">Reference proteome</keyword>
<dbReference type="AlphaFoldDB" id="E6U7B5"/>
<dbReference type="HOGENOM" id="CLU_000604_1_22_9"/>
<keyword evidence="1" id="KW-0813">Transport</keyword>
<dbReference type="eggNOG" id="COG1136">
    <property type="taxonomic scope" value="Bacteria"/>
</dbReference>
<feature type="domain" description="ABC transporter" evidence="4">
    <location>
        <begin position="8"/>
        <end position="244"/>
    </location>
</feature>
<dbReference type="PROSITE" id="PS50893">
    <property type="entry name" value="ABC_TRANSPORTER_2"/>
    <property type="match status" value="1"/>
</dbReference>
<dbReference type="CDD" id="cd03255">
    <property type="entry name" value="ABC_MJ0796_LolCDE_FtsE"/>
    <property type="match status" value="1"/>
</dbReference>
<dbReference type="InterPro" id="IPR015854">
    <property type="entry name" value="ABC_transpr_LolD-like"/>
</dbReference>
<dbReference type="Pfam" id="PF00005">
    <property type="entry name" value="ABC_tran"/>
    <property type="match status" value="1"/>
</dbReference>
<dbReference type="Proteomes" id="UP000001551">
    <property type="component" value="Chromosome"/>
</dbReference>
<keyword evidence="3" id="KW-0067">ATP-binding</keyword>
<dbReference type="InterPro" id="IPR003439">
    <property type="entry name" value="ABC_transporter-like_ATP-bd"/>
</dbReference>
<dbReference type="Gene3D" id="3.40.50.300">
    <property type="entry name" value="P-loop containing nucleotide triphosphate hydrolases"/>
    <property type="match status" value="1"/>
</dbReference>
<dbReference type="PROSITE" id="PS00211">
    <property type="entry name" value="ABC_TRANSPORTER_1"/>
    <property type="match status" value="1"/>
</dbReference>
<dbReference type="GO" id="GO:0005886">
    <property type="term" value="C:plasma membrane"/>
    <property type="evidence" value="ECO:0007669"/>
    <property type="project" value="TreeGrafter"/>
</dbReference>
<evidence type="ECO:0000313" key="6">
    <source>
        <dbReference type="Proteomes" id="UP000001551"/>
    </source>
</evidence>
<evidence type="ECO:0000256" key="2">
    <source>
        <dbReference type="ARBA" id="ARBA00022741"/>
    </source>
</evidence>
<organism evidence="5 6">
    <name type="scientific">Ethanoligenens harbinense (strain DSM 18485 / JCM 12961 / CGMCC 1.5033 / YUAN-3)</name>
    <dbReference type="NCBI Taxonomy" id="663278"/>
    <lineage>
        <taxon>Bacteria</taxon>
        <taxon>Bacillati</taxon>
        <taxon>Bacillota</taxon>
        <taxon>Clostridia</taxon>
        <taxon>Eubacteriales</taxon>
        <taxon>Oscillospiraceae</taxon>
        <taxon>Ethanoligenens</taxon>
    </lineage>
</organism>
<dbReference type="InterPro" id="IPR017911">
    <property type="entry name" value="MacB-like_ATP-bd"/>
</dbReference>
<reference evidence="5 6" key="1">
    <citation type="submission" date="2010-12" db="EMBL/GenBank/DDBJ databases">
        <title>Complete sequence of Ethanoligenens harbinense YUAN-3.</title>
        <authorList>
            <person name="Lucas S."/>
            <person name="Copeland A."/>
            <person name="Lapidus A."/>
            <person name="Cheng J.-F."/>
            <person name="Bruce D."/>
            <person name="Goodwin L."/>
            <person name="Pitluck S."/>
            <person name="Chertkov O."/>
            <person name="Misra M."/>
            <person name="Detter J.C."/>
            <person name="Han C."/>
            <person name="Tapia R."/>
            <person name="Land M."/>
            <person name="Hauser L."/>
            <person name="Jeffries C."/>
            <person name="Kyrpides N."/>
            <person name="Ivanova N."/>
            <person name="Mikhailova N."/>
            <person name="Wang A."/>
            <person name="Mouttaki H."/>
            <person name="He Z."/>
            <person name="Zhou J."/>
            <person name="Hemme C.L."/>
            <person name="Woyke T."/>
        </authorList>
    </citation>
    <scope>NUCLEOTIDE SEQUENCE [LARGE SCALE GENOMIC DNA]</scope>
    <source>
        <strain evidence="6">DSM 18485 / JCM 12961 / CGMCC 1.5033 / YUAN-3</strain>
    </source>
</reference>
<evidence type="ECO:0000256" key="1">
    <source>
        <dbReference type="ARBA" id="ARBA00022448"/>
    </source>
</evidence>
<dbReference type="PANTHER" id="PTHR24220:SF86">
    <property type="entry name" value="ABC TRANSPORTER ABCH.1"/>
    <property type="match status" value="1"/>
</dbReference>
<dbReference type="EMBL" id="CP002400">
    <property type="protein sequence ID" value="ADU25850.1"/>
    <property type="molecule type" value="Genomic_DNA"/>
</dbReference>
<sequence>MISIEAIIQTHGLCKAYNSSEGNVLKDLDLEIYKGDFTVIMGRSGSGKSTLLYLLSVMDYCTAGNINLLGKDMTKESQKSLAKIHRESISFVFQGINLLPDLTLFENIVFCGYAVNKDKAAVAQKAEELLKLFELWDKRKSYPSEVSGGQQQMVAIARALINDPEIIFADEPTGALNGAVGQDVLDTLSRLNAEGRSIIMVTHDLNAAARASRMLYLRDGSISGELRLEPYQATGDLKERTTRIFDFVENLGW</sequence>
<dbReference type="GO" id="GO:0022857">
    <property type="term" value="F:transmembrane transporter activity"/>
    <property type="evidence" value="ECO:0007669"/>
    <property type="project" value="TreeGrafter"/>
</dbReference>
<dbReference type="GO" id="GO:0016887">
    <property type="term" value="F:ATP hydrolysis activity"/>
    <property type="evidence" value="ECO:0007669"/>
    <property type="project" value="InterPro"/>
</dbReference>
<name>E6U7B5_ETHHY</name>
<protein>
    <submittedName>
        <fullName evidence="5">ABC transporter related protein</fullName>
    </submittedName>
</protein>
<evidence type="ECO:0000256" key="3">
    <source>
        <dbReference type="ARBA" id="ARBA00022840"/>
    </source>
</evidence>
<dbReference type="SMART" id="SM00382">
    <property type="entry name" value="AAA"/>
    <property type="match status" value="1"/>
</dbReference>
<evidence type="ECO:0000313" key="5">
    <source>
        <dbReference type="EMBL" id="ADU25850.1"/>
    </source>
</evidence>
<dbReference type="KEGG" id="eha:Ethha_0264"/>
<gene>
    <name evidence="5" type="ordered locus">Ethha_0264</name>
</gene>
<dbReference type="InterPro" id="IPR003593">
    <property type="entry name" value="AAA+_ATPase"/>
</dbReference>
<accession>E6U7B5</accession>
<dbReference type="InterPro" id="IPR017871">
    <property type="entry name" value="ABC_transporter-like_CS"/>
</dbReference>